<organism evidence="2 3">
    <name type="scientific">Chiayiivirga flava</name>
    <dbReference type="NCBI Taxonomy" id="659595"/>
    <lineage>
        <taxon>Bacteria</taxon>
        <taxon>Pseudomonadati</taxon>
        <taxon>Pseudomonadota</taxon>
        <taxon>Gammaproteobacteria</taxon>
        <taxon>Lysobacterales</taxon>
        <taxon>Lysobacteraceae</taxon>
        <taxon>Chiayiivirga</taxon>
    </lineage>
</organism>
<dbReference type="SMART" id="SM00671">
    <property type="entry name" value="SEL1"/>
    <property type="match status" value="1"/>
</dbReference>
<dbReference type="SUPFAM" id="SSF81901">
    <property type="entry name" value="HCP-like"/>
    <property type="match status" value="1"/>
</dbReference>
<dbReference type="InterPro" id="IPR006597">
    <property type="entry name" value="Sel1-like"/>
</dbReference>
<dbReference type="Gene3D" id="1.25.40.10">
    <property type="entry name" value="Tetratricopeptide repeat domain"/>
    <property type="match status" value="1"/>
</dbReference>
<accession>A0A7W8D5N8</accession>
<sequence>MNAPAIRGLLLAVLLSGAAHAQRPVSSVESQVMQGSDYLHYHRDLKYRLEGLAHLDNAELPQAHAAFVRASRYADKPSQAMVAQMHWRGDGVPRDRALAYAWMDLAAERGYPSFVALRENYWVQLTPAERSAAVERGRAVFAEHADAVAKPRLEHLLRKKRTTFTDSRVGVVARGLKILVVEPGTGLWARAPRDQVLATEFWNADRYFAWQDRLWARPPAGVVSVGQPIADDGPDPNAEP</sequence>
<dbReference type="AlphaFoldDB" id="A0A7W8D5N8"/>
<dbReference type="Pfam" id="PF08238">
    <property type="entry name" value="Sel1"/>
    <property type="match status" value="1"/>
</dbReference>
<reference evidence="2 3" key="1">
    <citation type="submission" date="2020-08" db="EMBL/GenBank/DDBJ databases">
        <title>Genomic Encyclopedia of Type Strains, Phase IV (KMG-IV): sequencing the most valuable type-strain genomes for metagenomic binning, comparative biology and taxonomic classification.</title>
        <authorList>
            <person name="Goeker M."/>
        </authorList>
    </citation>
    <scope>NUCLEOTIDE SEQUENCE [LARGE SCALE GENOMIC DNA]</scope>
    <source>
        <strain evidence="2 3">DSM 24163</strain>
    </source>
</reference>
<keyword evidence="3" id="KW-1185">Reference proteome</keyword>
<dbReference type="InterPro" id="IPR011990">
    <property type="entry name" value="TPR-like_helical_dom_sf"/>
</dbReference>
<proteinExistence type="predicted"/>
<dbReference type="RefSeq" id="WP_183960918.1">
    <property type="nucleotide sequence ID" value="NZ_JACHHP010000003.1"/>
</dbReference>
<dbReference type="EMBL" id="JACHHP010000003">
    <property type="protein sequence ID" value="MBB5208384.1"/>
    <property type="molecule type" value="Genomic_DNA"/>
</dbReference>
<feature type="chain" id="PRO_5030819742" description="Sel1 repeat family protein" evidence="1">
    <location>
        <begin position="22"/>
        <end position="240"/>
    </location>
</feature>
<evidence type="ECO:0000313" key="3">
    <source>
        <dbReference type="Proteomes" id="UP000521199"/>
    </source>
</evidence>
<evidence type="ECO:0000256" key="1">
    <source>
        <dbReference type="SAM" id="SignalP"/>
    </source>
</evidence>
<protein>
    <recommendedName>
        <fullName evidence="4">Sel1 repeat family protein</fullName>
    </recommendedName>
</protein>
<dbReference type="Proteomes" id="UP000521199">
    <property type="component" value="Unassembled WGS sequence"/>
</dbReference>
<evidence type="ECO:0000313" key="2">
    <source>
        <dbReference type="EMBL" id="MBB5208384.1"/>
    </source>
</evidence>
<comment type="caution">
    <text evidence="2">The sequence shown here is derived from an EMBL/GenBank/DDBJ whole genome shotgun (WGS) entry which is preliminary data.</text>
</comment>
<name>A0A7W8D5N8_9GAMM</name>
<feature type="signal peptide" evidence="1">
    <location>
        <begin position="1"/>
        <end position="21"/>
    </location>
</feature>
<gene>
    <name evidence="2" type="ORF">HNQ52_001926</name>
</gene>
<keyword evidence="1" id="KW-0732">Signal</keyword>
<evidence type="ECO:0008006" key="4">
    <source>
        <dbReference type="Google" id="ProtNLM"/>
    </source>
</evidence>